<dbReference type="InterPro" id="IPR001789">
    <property type="entry name" value="Sig_transdc_resp-reg_receiver"/>
</dbReference>
<dbReference type="InterPro" id="IPR011006">
    <property type="entry name" value="CheY-like_superfamily"/>
</dbReference>
<dbReference type="SUPFAM" id="SSF52172">
    <property type="entry name" value="CheY-like"/>
    <property type="match status" value="1"/>
</dbReference>
<keyword evidence="6" id="KW-1185">Reference proteome</keyword>
<dbReference type="InterPro" id="IPR016032">
    <property type="entry name" value="Sig_transdc_resp-reg_C-effctor"/>
</dbReference>
<dbReference type="InterPro" id="IPR000792">
    <property type="entry name" value="Tscrpt_reg_LuxR_C"/>
</dbReference>
<dbReference type="PANTHER" id="PTHR43214">
    <property type="entry name" value="TWO-COMPONENT RESPONSE REGULATOR"/>
    <property type="match status" value="1"/>
</dbReference>
<dbReference type="OrthoDB" id="4727384at2"/>
<dbReference type="Pfam" id="PF00196">
    <property type="entry name" value="GerE"/>
    <property type="match status" value="1"/>
</dbReference>
<evidence type="ECO:0000259" key="3">
    <source>
        <dbReference type="PROSITE" id="PS50043"/>
    </source>
</evidence>
<name>A0A1C6T0M9_9ACTN</name>
<dbReference type="RefSeq" id="WP_091345326.1">
    <property type="nucleotide sequence ID" value="NZ_FMHV01000002.1"/>
</dbReference>
<dbReference type="PANTHER" id="PTHR43214:SF38">
    <property type="entry name" value="NITRATE_NITRITE RESPONSE REGULATOR PROTEIN NARL"/>
    <property type="match status" value="1"/>
</dbReference>
<evidence type="ECO:0000259" key="4">
    <source>
        <dbReference type="PROSITE" id="PS50110"/>
    </source>
</evidence>
<organism evidence="5 6">
    <name type="scientific">Micromonospora rhizosphaerae</name>
    <dbReference type="NCBI Taxonomy" id="568872"/>
    <lineage>
        <taxon>Bacteria</taxon>
        <taxon>Bacillati</taxon>
        <taxon>Actinomycetota</taxon>
        <taxon>Actinomycetes</taxon>
        <taxon>Micromonosporales</taxon>
        <taxon>Micromonosporaceae</taxon>
        <taxon>Micromonospora</taxon>
    </lineage>
</organism>
<dbReference type="PROSITE" id="PS00622">
    <property type="entry name" value="HTH_LUXR_1"/>
    <property type="match status" value="1"/>
</dbReference>
<proteinExistence type="predicted"/>
<dbReference type="SUPFAM" id="SSF46894">
    <property type="entry name" value="C-terminal effector domain of the bipartite response regulators"/>
    <property type="match status" value="1"/>
</dbReference>
<gene>
    <name evidence="5" type="ORF">GA0070624_5115</name>
</gene>
<dbReference type="STRING" id="568872.GA0070624_5115"/>
<dbReference type="SMART" id="SM00421">
    <property type="entry name" value="HTH_LUXR"/>
    <property type="match status" value="1"/>
</dbReference>
<evidence type="ECO:0000256" key="1">
    <source>
        <dbReference type="ARBA" id="ARBA00023125"/>
    </source>
</evidence>
<feature type="domain" description="HTH luxR-type" evidence="3">
    <location>
        <begin position="153"/>
        <end position="218"/>
    </location>
</feature>
<dbReference type="EMBL" id="FMHV01000002">
    <property type="protein sequence ID" value="SCL34905.1"/>
    <property type="molecule type" value="Genomic_DNA"/>
</dbReference>
<dbReference type="AlphaFoldDB" id="A0A1C6T0M9"/>
<dbReference type="GO" id="GO:0003677">
    <property type="term" value="F:DNA binding"/>
    <property type="evidence" value="ECO:0007669"/>
    <property type="project" value="UniProtKB-KW"/>
</dbReference>
<dbReference type="PROSITE" id="PS50043">
    <property type="entry name" value="HTH_LUXR_2"/>
    <property type="match status" value="1"/>
</dbReference>
<dbReference type="GO" id="GO:0006355">
    <property type="term" value="P:regulation of DNA-templated transcription"/>
    <property type="evidence" value="ECO:0007669"/>
    <property type="project" value="InterPro"/>
</dbReference>
<dbReference type="Gene3D" id="3.40.50.2300">
    <property type="match status" value="1"/>
</dbReference>
<accession>A0A1C6T0M9</accession>
<dbReference type="Proteomes" id="UP000199413">
    <property type="component" value="Unassembled WGS sequence"/>
</dbReference>
<dbReference type="CDD" id="cd06170">
    <property type="entry name" value="LuxR_C_like"/>
    <property type="match status" value="1"/>
</dbReference>
<evidence type="ECO:0000313" key="5">
    <source>
        <dbReference type="EMBL" id="SCL34905.1"/>
    </source>
</evidence>
<keyword evidence="1" id="KW-0238">DNA-binding</keyword>
<comment type="caution">
    <text evidence="2">Lacks conserved residue(s) required for the propagation of feature annotation.</text>
</comment>
<evidence type="ECO:0000256" key="2">
    <source>
        <dbReference type="PROSITE-ProRule" id="PRU00169"/>
    </source>
</evidence>
<dbReference type="GO" id="GO:0000160">
    <property type="term" value="P:phosphorelay signal transduction system"/>
    <property type="evidence" value="ECO:0007669"/>
    <property type="project" value="InterPro"/>
</dbReference>
<protein>
    <submittedName>
        <fullName evidence="5">Two component transcriptional regulator, LuxR family</fullName>
    </submittedName>
</protein>
<dbReference type="PROSITE" id="PS50110">
    <property type="entry name" value="RESPONSE_REGULATORY"/>
    <property type="match status" value="1"/>
</dbReference>
<feature type="domain" description="Response regulatory" evidence="4">
    <location>
        <begin position="12"/>
        <end position="126"/>
    </location>
</feature>
<reference evidence="6" key="1">
    <citation type="submission" date="2016-06" db="EMBL/GenBank/DDBJ databases">
        <authorList>
            <person name="Varghese N."/>
            <person name="Submissions Spin"/>
        </authorList>
    </citation>
    <scope>NUCLEOTIDE SEQUENCE [LARGE SCALE GENOMIC DNA]</scope>
    <source>
        <strain evidence="6">DSM 45431</strain>
    </source>
</reference>
<dbReference type="PRINTS" id="PR00038">
    <property type="entry name" value="HTHLUXR"/>
</dbReference>
<evidence type="ECO:0000313" key="6">
    <source>
        <dbReference type="Proteomes" id="UP000199413"/>
    </source>
</evidence>
<dbReference type="InterPro" id="IPR039420">
    <property type="entry name" value="WalR-like"/>
</dbReference>
<sequence length="223" mass="23874">MTNDQFDSDGLGVLIVDDIALHRDNLVTALAGHPPIGYAAGATGADDAVRLLHTRRFSVVLLSMAGVQSRGICRDIVVAADPARVVAYAVSVSDGEIMTCAEAGVSGYLLRDDPYPQMVTAVQAAARGDIWCPPPVAAVLMRRVGPRGTGLEVSTGPGRLTARERQILGLIDDGLSNKEIARRLSIEVRTVKNHVHNLLEKLRVHRRGEAAALLRSHARRAPL</sequence>